<comment type="similarity">
    <text evidence="2 16">Belongs to the V-ATPase C subunit family.</text>
</comment>
<dbReference type="PANTHER" id="PTHR10774">
    <property type="entry name" value="EXTENDED SYNAPTOTAGMIN-RELATED"/>
    <property type="match status" value="1"/>
</dbReference>
<dbReference type="GO" id="GO:0006869">
    <property type="term" value="P:lipid transport"/>
    <property type="evidence" value="ECO:0007669"/>
    <property type="project" value="UniProtKB-KW"/>
</dbReference>
<evidence type="ECO:0000256" key="15">
    <source>
        <dbReference type="ARBA" id="ARBA00025445"/>
    </source>
</evidence>
<keyword evidence="7" id="KW-0677">Repeat</keyword>
<keyword evidence="4 16" id="KW-0813">Transport</keyword>
<dbReference type="PROSITE" id="PS50004">
    <property type="entry name" value="C2"/>
    <property type="match status" value="2"/>
</dbReference>
<comment type="subunit">
    <text evidence="16">V-ATPase is a heteromultimeric enzyme composed of a peripheral catalytic V1 complex (components A to H) attached to an integral membrane V0 proton pore complex.</text>
</comment>
<keyword evidence="12 16" id="KW-0406">Ion transport</keyword>
<keyword evidence="13" id="KW-0446">Lipid-binding</keyword>
<dbReference type="InterPro" id="IPR000008">
    <property type="entry name" value="C2_dom"/>
</dbReference>
<evidence type="ECO:0000256" key="1">
    <source>
        <dbReference type="ARBA" id="ARBA00004167"/>
    </source>
</evidence>
<evidence type="ECO:0000256" key="14">
    <source>
        <dbReference type="ARBA" id="ARBA00023136"/>
    </source>
</evidence>
<evidence type="ECO:0000256" key="13">
    <source>
        <dbReference type="ARBA" id="ARBA00023121"/>
    </source>
</evidence>
<keyword evidence="8 16" id="KW-0375">Hydrogen ion transport</keyword>
<dbReference type="GO" id="GO:0008289">
    <property type="term" value="F:lipid binding"/>
    <property type="evidence" value="ECO:0007669"/>
    <property type="project" value="UniProtKB-KW"/>
</dbReference>
<evidence type="ECO:0000256" key="4">
    <source>
        <dbReference type="ARBA" id="ARBA00022448"/>
    </source>
</evidence>
<keyword evidence="10" id="KW-1133">Transmembrane helix</keyword>
<evidence type="ECO:0000256" key="7">
    <source>
        <dbReference type="ARBA" id="ARBA00022737"/>
    </source>
</evidence>
<comment type="function">
    <text evidence="16">Subunit of the V1 complex of vacuolar(H+)-ATPase (V-ATPase), a multisubunit enzyme composed of a peripheral complex (V1) that hydrolyzes ATP and a membrane integral complex (V0) that translocates protons. V-ATPase is responsible for acidifying and maintaining the pH of intracellular compartments and in some cell types, is targeted to the plasma membrane, where it is responsible for acidifying the extracellular environment. Subunit C is necessary for the assembly of the catalytic sector of the enzyme and is likely to have a specific function in its catalytic activity.</text>
</comment>
<dbReference type="InterPro" id="IPR045050">
    <property type="entry name" value="Synaptotagmin_plant"/>
</dbReference>
<evidence type="ECO:0000256" key="3">
    <source>
        <dbReference type="ARBA" id="ARBA00006996"/>
    </source>
</evidence>
<evidence type="ECO:0000259" key="19">
    <source>
        <dbReference type="PROSITE" id="PS51847"/>
    </source>
</evidence>
<evidence type="ECO:0000256" key="5">
    <source>
        <dbReference type="ARBA" id="ARBA00022692"/>
    </source>
</evidence>
<feature type="domain" description="C2" evidence="18">
    <location>
        <begin position="197"/>
        <end position="321"/>
    </location>
</feature>
<evidence type="ECO:0000313" key="21">
    <source>
        <dbReference type="Proteomes" id="UP001154282"/>
    </source>
</evidence>
<dbReference type="CDD" id="cd14785">
    <property type="entry name" value="V-ATPase_C"/>
    <property type="match status" value="1"/>
</dbReference>
<evidence type="ECO:0000256" key="17">
    <source>
        <dbReference type="SAM" id="MobiDB-lite"/>
    </source>
</evidence>
<dbReference type="AlphaFoldDB" id="A0AAV0KSF7"/>
<dbReference type="Proteomes" id="UP001154282">
    <property type="component" value="Unassembled WGS sequence"/>
</dbReference>
<comment type="function">
    <text evidence="15">Subunit of the peripheral V1 complex of vacuolar ATPase. Subunit C is necessary for the assembly of the catalytic sector of the enzyme and is likely to have a specific function in its catalytic activity. V-ATPase is responsible for acidifying a variety of intracellular compartments in eukaryotic cells.</text>
</comment>
<dbReference type="CDD" id="cd00030">
    <property type="entry name" value="C2"/>
    <property type="match status" value="2"/>
</dbReference>
<evidence type="ECO:0000256" key="10">
    <source>
        <dbReference type="ARBA" id="ARBA00022989"/>
    </source>
</evidence>
<dbReference type="Gene3D" id="2.60.40.150">
    <property type="entry name" value="C2 domain"/>
    <property type="match status" value="2"/>
</dbReference>
<dbReference type="EMBL" id="CAMGYJ010000005">
    <property type="protein sequence ID" value="CAI0423778.1"/>
    <property type="molecule type" value="Genomic_DNA"/>
</dbReference>
<dbReference type="SUPFAM" id="SSF118203">
    <property type="entry name" value="Vacuolar ATP synthase subunit C"/>
    <property type="match status" value="1"/>
</dbReference>
<keyword evidence="9" id="KW-0106">Calcium</keyword>
<evidence type="ECO:0000256" key="16">
    <source>
        <dbReference type="RuleBase" id="RU364010"/>
    </source>
</evidence>
<dbReference type="Pfam" id="PF00168">
    <property type="entry name" value="C2"/>
    <property type="match status" value="1"/>
</dbReference>
<evidence type="ECO:0000256" key="9">
    <source>
        <dbReference type="ARBA" id="ARBA00022837"/>
    </source>
</evidence>
<dbReference type="GO" id="GO:0046872">
    <property type="term" value="F:metal ion binding"/>
    <property type="evidence" value="ECO:0007669"/>
    <property type="project" value="UniProtKB-KW"/>
</dbReference>
<dbReference type="SUPFAM" id="SSF49562">
    <property type="entry name" value="C2 domain (Calcium/lipid-binding domain, CaLB)"/>
    <property type="match status" value="2"/>
</dbReference>
<reference evidence="20" key="1">
    <citation type="submission" date="2022-08" db="EMBL/GenBank/DDBJ databases">
        <authorList>
            <person name="Gutierrez-Valencia J."/>
        </authorList>
    </citation>
    <scope>NUCLEOTIDE SEQUENCE</scope>
</reference>
<dbReference type="Pfam" id="PF03223">
    <property type="entry name" value="V-ATPase_C"/>
    <property type="match status" value="1"/>
</dbReference>
<dbReference type="GO" id="GO:0005783">
    <property type="term" value="C:endoplasmic reticulum"/>
    <property type="evidence" value="ECO:0007669"/>
    <property type="project" value="TreeGrafter"/>
</dbReference>
<dbReference type="SMART" id="SM00239">
    <property type="entry name" value="C2"/>
    <property type="match status" value="2"/>
</dbReference>
<keyword evidence="11" id="KW-0445">Lipid transport</keyword>
<evidence type="ECO:0000256" key="2">
    <source>
        <dbReference type="ARBA" id="ARBA00006138"/>
    </source>
</evidence>
<evidence type="ECO:0000256" key="11">
    <source>
        <dbReference type="ARBA" id="ARBA00023055"/>
    </source>
</evidence>
<comment type="caution">
    <text evidence="20">The sequence shown here is derived from an EMBL/GenBank/DDBJ whole genome shotgun (WGS) entry which is preliminary data.</text>
</comment>
<accession>A0AAV0KSF7</accession>
<feature type="domain" description="C2" evidence="18">
    <location>
        <begin position="371"/>
        <end position="504"/>
    </location>
</feature>
<keyword evidence="14" id="KW-0472">Membrane</keyword>
<keyword evidence="21" id="KW-1185">Reference proteome</keyword>
<sequence length="663" mass="74759">MAATGRPAMASTEGLPWTPTMVSTTTTKDAVVRPLAELDFEALQNILPELPLWVKCPDYERVDWLNKFLLDMWPYLDKAICSIIRTTAQPIFKEYIGKYGIEAIEFEHLTLGTLPPTLHGLKVFDTNQNDLVLEPAVRWAGNPNITLVLKLKSLAVTVQPHVDFGLRILGGDVMSIPGLYRFVQETIKKQVASMYLWPQTLEIPVLDPSTVVVKKPVGLLHVKVMRAMKLMKADIIGTSDPYVKLSLSGEDLPTVKKTSIKKHNLNPVWNENFRLIVKDPGSQLLQLHVYGWDKVGGHDTLGMQVVPLKTLTPQETKQLTLDLLKSTDASDPRDKKQRGRIMVELTLVPFKEDSSISGRLDQINGSRKGSGKGSELVDNDDDPFNGSGLLSVTVQSAEDVDGESHNNPYATLLFRGERKRTKMIRKTRDPRWNEEFQFMIDSTSIFCNLMDSVVQIEDDLKVRLAEYNNVRRQLNAINRKQSGSLAVRDLSSLVKPEDIISSEHLITLLPVVPKYSQKDWLASYETLTNYVVPRSSKKLCEDNEYALYTVTLFRRVADNFRTTSREKGFQVISFVFQIRLAQSSHLSIFFPDKSDLFSGGQSMKAMEGTSPMMTGKRAYSLAWGLQYVNLFMIRTGYIILVGQALKGKLYLSLLGKRRRWNGG</sequence>
<gene>
    <name evidence="20" type="ORF">LITE_LOCUS19650</name>
</gene>
<organism evidence="20 21">
    <name type="scientific">Linum tenue</name>
    <dbReference type="NCBI Taxonomy" id="586396"/>
    <lineage>
        <taxon>Eukaryota</taxon>
        <taxon>Viridiplantae</taxon>
        <taxon>Streptophyta</taxon>
        <taxon>Embryophyta</taxon>
        <taxon>Tracheophyta</taxon>
        <taxon>Spermatophyta</taxon>
        <taxon>Magnoliopsida</taxon>
        <taxon>eudicotyledons</taxon>
        <taxon>Gunneridae</taxon>
        <taxon>Pentapetalae</taxon>
        <taxon>rosids</taxon>
        <taxon>fabids</taxon>
        <taxon>Malpighiales</taxon>
        <taxon>Linaceae</taxon>
        <taxon>Linum</taxon>
    </lineage>
</organism>
<comment type="similarity">
    <text evidence="3">Belongs to the synaptotagmin family.</text>
</comment>
<dbReference type="GO" id="GO:0033180">
    <property type="term" value="C:proton-transporting V-type ATPase, V1 domain"/>
    <property type="evidence" value="ECO:0007669"/>
    <property type="project" value="InterPro"/>
</dbReference>
<dbReference type="FunFam" id="2.60.40.150:FF:000102">
    <property type="entry name" value="Synaptotagmin-2 isoform A"/>
    <property type="match status" value="1"/>
</dbReference>
<dbReference type="InterPro" id="IPR031468">
    <property type="entry name" value="SMP_LBD"/>
</dbReference>
<evidence type="ECO:0000256" key="8">
    <source>
        <dbReference type="ARBA" id="ARBA00022781"/>
    </source>
</evidence>
<feature type="region of interest" description="Disordered" evidence="17">
    <location>
        <begin position="358"/>
        <end position="383"/>
    </location>
</feature>
<dbReference type="GO" id="GO:0046961">
    <property type="term" value="F:proton-transporting ATPase activity, rotational mechanism"/>
    <property type="evidence" value="ECO:0007669"/>
    <property type="project" value="InterPro"/>
</dbReference>
<dbReference type="InterPro" id="IPR039010">
    <property type="entry name" value="Synaptotagmin_SMP"/>
</dbReference>
<keyword evidence="6" id="KW-0479">Metal-binding</keyword>
<dbReference type="InterPro" id="IPR004907">
    <property type="entry name" value="ATPase_V1-cplx_csu"/>
</dbReference>
<dbReference type="Gene3D" id="3.30.70.100">
    <property type="match status" value="1"/>
</dbReference>
<dbReference type="PRINTS" id="PR00360">
    <property type="entry name" value="C2DOMAIN"/>
</dbReference>
<dbReference type="InterPro" id="IPR035892">
    <property type="entry name" value="C2_domain_sf"/>
</dbReference>
<dbReference type="Pfam" id="PF17047">
    <property type="entry name" value="SMP_LBD"/>
    <property type="match status" value="1"/>
</dbReference>
<dbReference type="FunFam" id="3.30.70.100:FF:000002">
    <property type="entry name" value="V-type proton ATPase subunit C"/>
    <property type="match status" value="1"/>
</dbReference>
<evidence type="ECO:0000313" key="20">
    <source>
        <dbReference type="EMBL" id="CAI0423778.1"/>
    </source>
</evidence>
<dbReference type="PROSITE" id="PS51847">
    <property type="entry name" value="SMP"/>
    <property type="match status" value="1"/>
</dbReference>
<protein>
    <recommendedName>
        <fullName evidence="16">V-type proton ATPase subunit C</fullName>
    </recommendedName>
</protein>
<comment type="subcellular location">
    <subcellularLocation>
        <location evidence="1">Membrane</location>
        <topology evidence="1">Single-pass membrane protein</topology>
    </subcellularLocation>
</comment>
<dbReference type="InterPro" id="IPR036132">
    <property type="entry name" value="Vac_ATP_synth_c_sf"/>
</dbReference>
<dbReference type="CDD" id="cd21677">
    <property type="entry name" value="SMP_SYT"/>
    <property type="match status" value="1"/>
</dbReference>
<name>A0AAV0KSF7_9ROSI</name>
<evidence type="ECO:0000256" key="12">
    <source>
        <dbReference type="ARBA" id="ARBA00023065"/>
    </source>
</evidence>
<dbReference type="PANTHER" id="PTHR10774:SF62">
    <property type="entry name" value="SYNAPTOTAGMIN-3"/>
    <property type="match status" value="1"/>
</dbReference>
<proteinExistence type="inferred from homology"/>
<evidence type="ECO:0000259" key="18">
    <source>
        <dbReference type="PROSITE" id="PS50004"/>
    </source>
</evidence>
<keyword evidence="5" id="KW-0812">Transmembrane</keyword>
<feature type="domain" description="SMP-LTD" evidence="19">
    <location>
        <begin position="58"/>
        <end position="261"/>
    </location>
</feature>
<evidence type="ECO:0000256" key="6">
    <source>
        <dbReference type="ARBA" id="ARBA00022723"/>
    </source>
</evidence>